<evidence type="ECO:0000256" key="4">
    <source>
        <dbReference type="ARBA" id="ARBA00022454"/>
    </source>
</evidence>
<dbReference type="SUPFAM" id="SSF47113">
    <property type="entry name" value="Histone-fold"/>
    <property type="match status" value="1"/>
</dbReference>
<dbReference type="EMBL" id="CAJVQA010002984">
    <property type="protein sequence ID" value="CAG8562702.1"/>
    <property type="molecule type" value="Genomic_DNA"/>
</dbReference>
<keyword evidence="4 8" id="KW-0158">Chromosome</keyword>
<evidence type="ECO:0000256" key="6">
    <source>
        <dbReference type="ARBA" id="ARBA00023242"/>
    </source>
</evidence>
<dbReference type="PANTHER" id="PTHR10484">
    <property type="entry name" value="HISTONE H4"/>
    <property type="match status" value="1"/>
</dbReference>
<sequence length="97" mass="11057">MIEKNTPALGRGKAVLRENIKGITKPALRRLARRGGVKRASAGIYEEARNALKHFLKEVLKDVITYVEYKDKKTITVMEMLLALKKRGRTLYGFRPT</sequence>
<name>A0A9N9BE53_9GLOM</name>
<evidence type="ECO:0000313" key="10">
    <source>
        <dbReference type="Proteomes" id="UP000789759"/>
    </source>
</evidence>
<comment type="subunit">
    <text evidence="8">The nucleosome is a histone octamer containing two molecules each of H2A, H2B, H3 and H4 assembled in one H3-H4 heterotetramer and two H2A-H2B heterodimers. The octamer wraps approximately 147 bp of DNA.</text>
</comment>
<dbReference type="PRINTS" id="PR00623">
    <property type="entry name" value="HISTONEH4"/>
</dbReference>
<evidence type="ECO:0000256" key="8">
    <source>
        <dbReference type="RuleBase" id="RU000528"/>
    </source>
</evidence>
<dbReference type="AlphaFoldDB" id="A0A9N9BE53"/>
<organism evidence="9 10">
    <name type="scientific">Cetraspora pellucida</name>
    <dbReference type="NCBI Taxonomy" id="1433469"/>
    <lineage>
        <taxon>Eukaryota</taxon>
        <taxon>Fungi</taxon>
        <taxon>Fungi incertae sedis</taxon>
        <taxon>Mucoromycota</taxon>
        <taxon>Glomeromycotina</taxon>
        <taxon>Glomeromycetes</taxon>
        <taxon>Diversisporales</taxon>
        <taxon>Gigasporaceae</taxon>
        <taxon>Cetraspora</taxon>
    </lineage>
</organism>
<dbReference type="CDD" id="cd22912">
    <property type="entry name" value="HFD_H4"/>
    <property type="match status" value="1"/>
</dbReference>
<evidence type="ECO:0000256" key="5">
    <source>
        <dbReference type="ARBA" id="ARBA00023125"/>
    </source>
</evidence>
<comment type="similarity">
    <text evidence="3 8">Belongs to the histone H4 family.</text>
</comment>
<comment type="caution">
    <text evidence="9">The sequence shown here is derived from an EMBL/GenBank/DDBJ whole genome shotgun (WGS) entry which is preliminary data.</text>
</comment>
<keyword evidence="6 8" id="KW-0539">Nucleus</keyword>
<dbReference type="InterPro" id="IPR009072">
    <property type="entry name" value="Histone-fold"/>
</dbReference>
<dbReference type="OrthoDB" id="2384071at2759"/>
<proteinExistence type="inferred from homology"/>
<keyword evidence="10" id="KW-1185">Reference proteome</keyword>
<dbReference type="Gene3D" id="1.10.20.10">
    <property type="entry name" value="Histone, subunit A"/>
    <property type="match status" value="1"/>
</dbReference>
<dbReference type="GO" id="GO:0003677">
    <property type="term" value="F:DNA binding"/>
    <property type="evidence" value="ECO:0007669"/>
    <property type="project" value="UniProtKB-KW"/>
</dbReference>
<evidence type="ECO:0000256" key="2">
    <source>
        <dbReference type="ARBA" id="ARBA00004286"/>
    </source>
</evidence>
<comment type="subcellular location">
    <subcellularLocation>
        <location evidence="2">Chromosome</location>
    </subcellularLocation>
    <subcellularLocation>
        <location evidence="1">Nucleus</location>
    </subcellularLocation>
</comment>
<dbReference type="GO" id="GO:0030527">
    <property type="term" value="F:structural constituent of chromatin"/>
    <property type="evidence" value="ECO:0007669"/>
    <property type="project" value="InterPro"/>
</dbReference>
<dbReference type="GO" id="GO:0046982">
    <property type="term" value="F:protein heterodimerization activity"/>
    <property type="evidence" value="ECO:0007669"/>
    <property type="project" value="InterPro"/>
</dbReference>
<dbReference type="GO" id="GO:0000786">
    <property type="term" value="C:nucleosome"/>
    <property type="evidence" value="ECO:0007669"/>
    <property type="project" value="UniProtKB-KW"/>
</dbReference>
<evidence type="ECO:0000256" key="1">
    <source>
        <dbReference type="ARBA" id="ARBA00004123"/>
    </source>
</evidence>
<evidence type="ECO:0000256" key="3">
    <source>
        <dbReference type="ARBA" id="ARBA00006564"/>
    </source>
</evidence>
<evidence type="ECO:0000313" key="9">
    <source>
        <dbReference type="EMBL" id="CAG8562702.1"/>
    </source>
</evidence>
<accession>A0A9N9BE53</accession>
<evidence type="ECO:0000256" key="7">
    <source>
        <dbReference type="ARBA" id="ARBA00023269"/>
    </source>
</evidence>
<protein>
    <recommendedName>
        <fullName evidence="8">Histone H4</fullName>
    </recommendedName>
</protein>
<dbReference type="InterPro" id="IPR001951">
    <property type="entry name" value="Histone_H4"/>
</dbReference>
<dbReference type="Proteomes" id="UP000789759">
    <property type="component" value="Unassembled WGS sequence"/>
</dbReference>
<dbReference type="GO" id="GO:0005634">
    <property type="term" value="C:nucleus"/>
    <property type="evidence" value="ECO:0007669"/>
    <property type="project" value="UniProtKB-SubCell"/>
</dbReference>
<keyword evidence="7 8" id="KW-0544">Nucleosome core</keyword>
<keyword evidence="5 8" id="KW-0238">DNA-binding</keyword>
<reference evidence="9" key="1">
    <citation type="submission" date="2021-06" db="EMBL/GenBank/DDBJ databases">
        <authorList>
            <person name="Kallberg Y."/>
            <person name="Tangrot J."/>
            <person name="Rosling A."/>
        </authorList>
    </citation>
    <scope>NUCLEOTIDE SEQUENCE</scope>
    <source>
        <strain evidence="9">FL966</strain>
    </source>
</reference>
<comment type="function">
    <text evidence="8">Core component of nucleosome. Nucleosomes wrap and compact DNA into chromatin, limiting DNA accessibility to the cellular machineries which require DNA as a template. Histones thereby play a central role in transcription regulation, DNA repair, DNA replication and chromosomal stability. DNA accessibility is regulated via a complex set of post-translational modifications of histones, also called histone code, and nucleosome remodeling.</text>
</comment>
<gene>
    <name evidence="9" type="ORF">CPELLU_LOCUS5279</name>
</gene>
<dbReference type="SMART" id="SM00417">
    <property type="entry name" value="H4"/>
    <property type="match status" value="1"/>
</dbReference>